<dbReference type="Proteomes" id="UP001153331">
    <property type="component" value="Unassembled WGS sequence"/>
</dbReference>
<gene>
    <name evidence="1" type="ORF">OPT61_g6893</name>
</gene>
<accession>A0ACC2I4V6</accession>
<sequence>MGVRRSAAAYGSSMRELQKKEAEANLALACRFGDPAHGVIMERCIYADREPGSPADGGPPAKRRAVQDGEIESPYTDDNSASKTPSNGYHHPSPLASTRRTSSATTRPPVKNQEVRPNPLIQETPFKSPGARPSIEAVSAFQQLPTSNTNGEHLPARSRGTTVGSGPDEEAIIYSQSRMLQDPTGRVLYIGDSATLSFLQLLRMMVETVAGGSPFTNDPRRHKIVEGQYSLPPSSRHTHLLPDMQTAHVLADAFFINTHGLLQVFERDRFLEEIEACYSDPFQVQPSWLCLLNMVFAIGLTMATPLSGSPEALVIDKLRSEHLDRAEVFYLNAKSLNDPMNGLEDQDFWSVQALLLMSVYMLAKSKRNTAFALLGMAARSAHALGLHREETMVIFSPEEQTQRKNLWRSIFVIDRLLSCSLGRPTAIFEDDCSGDTLHPSEASPEQPFRVNVTPDYTESGPCALDAAVRSCSVIGVILRKVYQQRKISTRLAQEIADICKSWPRALPSILHWRQAANASPSQGVAILHVNLFYCHSIILLTRPFFLYILNLETQRHVNQSPPGARGPRPYLRMEKFSEACVIASTHTILLVQNAYDAGYLSRRNPAVIYFLFAATLVILANEFAGLYRVDAADTCILNAVNVMNYCGESDPQASRLVYILSTFRDVVAQQRMQRKQTQPDNTTLPSISSQLYGVTTPNQQHTQAPSAVLAGSTDAMNVTPRLHQVPIHIYPGMQTAPLDATSPAFQPPHLTHANSLPNQLSPPQTEFSVHLSPIQDPSASAGGSDSYNLAASGLSSPSKPPSLSTMLDLSALDNTRVPSLHSEESGLDEHIDFDALWAWPSNTPAMGSPRPGGEGNTNAGGGQGVIGGIGEVGTSTPGRYGTSRSGIALSSISIDALVQPDENPKLTFCLIHVIPRALATQDVLDFLLLQVLALVVPLVDDKVVRACQTLEPVLAHKLLDCRVARRLGGLALRAWGEKAQVMKASMFEFWGRAGDTDRAAWRRRRGGYSVDDGGYAGRPGRAGLPSNCVTPAVRVARDARFTAAFPAKLQQLHLQPNMADEDGASPRELILEACRRNNTDLLEETIADLESSASKQGKEPAAHVAQVLNETRDGVGNGCLHVAATYGSYEILDILLDQEGLEIELTDRVEGDLPLHKAVRYANSLSKNDWPAGTPIVEILLDAGCDPRIRNKAKLKPAELVDPRNTALREVLRKGEVAMMMGGDVVEDDEGPTGSASDSD</sequence>
<evidence type="ECO:0000313" key="1">
    <source>
        <dbReference type="EMBL" id="KAJ8110199.1"/>
    </source>
</evidence>
<comment type="caution">
    <text evidence="1">The sequence shown here is derived from an EMBL/GenBank/DDBJ whole genome shotgun (WGS) entry which is preliminary data.</text>
</comment>
<organism evidence="1 2">
    <name type="scientific">Boeremia exigua</name>
    <dbReference type="NCBI Taxonomy" id="749465"/>
    <lineage>
        <taxon>Eukaryota</taxon>
        <taxon>Fungi</taxon>
        <taxon>Dikarya</taxon>
        <taxon>Ascomycota</taxon>
        <taxon>Pezizomycotina</taxon>
        <taxon>Dothideomycetes</taxon>
        <taxon>Pleosporomycetidae</taxon>
        <taxon>Pleosporales</taxon>
        <taxon>Pleosporineae</taxon>
        <taxon>Didymellaceae</taxon>
        <taxon>Boeremia</taxon>
    </lineage>
</organism>
<reference evidence="1" key="1">
    <citation type="submission" date="2022-11" db="EMBL/GenBank/DDBJ databases">
        <title>Genome Sequence of Boeremia exigua.</title>
        <authorList>
            <person name="Buettner E."/>
        </authorList>
    </citation>
    <scope>NUCLEOTIDE SEQUENCE</scope>
    <source>
        <strain evidence="1">CU02</strain>
    </source>
</reference>
<keyword evidence="2" id="KW-1185">Reference proteome</keyword>
<protein>
    <submittedName>
        <fullName evidence="1">Uncharacterized protein</fullName>
    </submittedName>
</protein>
<dbReference type="EMBL" id="JAPHNI010000524">
    <property type="protein sequence ID" value="KAJ8110199.1"/>
    <property type="molecule type" value="Genomic_DNA"/>
</dbReference>
<name>A0ACC2I4V6_9PLEO</name>
<evidence type="ECO:0000313" key="2">
    <source>
        <dbReference type="Proteomes" id="UP001153331"/>
    </source>
</evidence>
<proteinExistence type="predicted"/>